<keyword evidence="14" id="KW-1185">Reference proteome</keyword>
<feature type="transmembrane region" description="Helical" evidence="10">
    <location>
        <begin position="383"/>
        <end position="405"/>
    </location>
</feature>
<evidence type="ECO:0000313" key="13">
    <source>
        <dbReference type="EMBL" id="CAK9086778.1"/>
    </source>
</evidence>
<sequence>MFVPSPLHHNISCIDAMETPLKYLLLFTGFSACAQFDSGALAAFERFLAKDMRLTTETVGFVNALEYVMLPLASPLIPWFLRCCKVKTVLLVCLVGNMLGVLLLTFAPMLQEKDPKELQGLHMMVISRAVSGVCHAGIAVYGSVWVDLFAPKDSAASWLGAMQASSLVGLVIGYTVAGYWGDWVPVFLLNCLWFLATGVGIALTPAAFMSDSRGRSSSEPRLSMLVSTPGGSFVGDAPSGAGSPTSRDESRVSLRRSSVETEESVMLFASMALCVSSLFFVSGGLQFWAMPYMEQLRLREAMTCSVEEANGVHSLVVTLVGATTLTAPTFGVFVGSQLVDRVGGYKKAARSTAKLLAGGAGLAMLFGLVACFCPNFWLAVAAFWVFNMLGAALMPGAFGLMLGAVHGHRRPLASALAQLPINLLGMAGGAFVPGWIAGCEPPETSQPCNQGCDYAVGLRTLLFGPAFGIVLLGAALLMVEDQQESSTARGDTELSARRTSRRRSSPNTATSNTLVLGIIDQLDGKAGTLVLSLDQAMAFKELLARAAICTGNSTRRLFSEDGSEIFGLDDLRRLHEASEKPKCRVNLKEGKTTKGRIDLEVVSTDGSDFKWKWGSNHAHYKFGDLMIRPLWRALAGSKPSRKVVHPPQPIPLPSTGNLKDCLPDLWIKCFSICEKYGPLVKLRIFDDVVYVCADPESFEAVTQIPDKRLPKEVFGCKALANQGVFIADGQRWEFARHALQAQLTPEAIDELVPIFAERCHQLEAVISANPEQIDISAWVEKVTMDTICNVGFGHDLKCMESAEMPPLLPLFEEVLEISINSSLYGAFDLLGTRKRWFEGQLSKLDGMLDEIIEATREGRGSGSENSLLSHLINAKCPLTQRHFTQSELRDQLLTMLVAGHKTTTLLLTWSLYHIARNPKIEKKCFAELRQVFENDMNRMPTGNDLRGGGVWLQFTGRDYDEPEDVMSMHPTHGALCRSFVQESPVLAGSFAAGSWSSSSFFSGPRPPFLILWGGEFRTTQSAAQDLAKAAQQKGFTVDVKSLDEVKPSELLGGKVQLGGQAPLVLLLVATYNGHPPENAAAFTRALAQMPDGGPSDLKYAVLGVGNSQWVSTFVKVARDVDKHLQRAGAMRILPFEVADKNESFEQSVRAWRKAILSMFATSPEELILEHDGDQYAEVIEENLKLEGVAGSVSSIPMSEHFLRMGYQNCKIGLNKELCFQSGPESPSVKQIVVERPDGCSYACGDHLEVQPKNSTAQVMRACMRLGCQSDALVILKKGAAGAAEEQQLPIGQPISVGEILTYYVDLQALPSQEALASLGRLASRGQEADALQRLSEIKQDGPYEDWKTKCLSILDVLEEFRSISIGFSRFVEVSPKIQPRLYSIASSPRAHGTNVELCMRVATYEAQPLNQPVNIRNGLCSSMIASAESVICRVKEAPHMRLPEDHSKPIACVCGGTGLAPFFGFLQERDVLKKTGVQTGLVHLYFGCRNETDFLHRAQLEKWHAEGLCSLKVSFSRPPNGGKEYVYHALRRDAELVLELLGDGPQSGYVYICGSASTLAKDVTNVLGDLLCERGDAAVGFGQLNELQERGRVIFDVWG</sequence>
<evidence type="ECO:0000259" key="11">
    <source>
        <dbReference type="PROSITE" id="PS50902"/>
    </source>
</evidence>
<accession>A0ABP0QFG4</accession>
<feature type="transmembrane region" description="Helical" evidence="10">
    <location>
        <begin position="158"/>
        <end position="180"/>
    </location>
</feature>
<dbReference type="Proteomes" id="UP001642484">
    <property type="component" value="Unassembled WGS sequence"/>
</dbReference>
<dbReference type="SUPFAM" id="SSF48264">
    <property type="entry name" value="Cytochrome P450"/>
    <property type="match status" value="1"/>
</dbReference>
<dbReference type="Pfam" id="PF00175">
    <property type="entry name" value="NAD_binding_1"/>
    <property type="match status" value="1"/>
</dbReference>
<dbReference type="Gene3D" id="3.40.50.360">
    <property type="match status" value="1"/>
</dbReference>
<dbReference type="PRINTS" id="PR00371">
    <property type="entry name" value="FPNCR"/>
</dbReference>
<evidence type="ECO:0000256" key="5">
    <source>
        <dbReference type="ARBA" id="ARBA00022827"/>
    </source>
</evidence>
<dbReference type="Pfam" id="PF00067">
    <property type="entry name" value="p450"/>
    <property type="match status" value="1"/>
</dbReference>
<evidence type="ECO:0000256" key="8">
    <source>
        <dbReference type="ARBA" id="ARBA00023797"/>
    </source>
</evidence>
<feature type="domain" description="Flavodoxin-like" evidence="11">
    <location>
        <begin position="1008"/>
        <end position="1156"/>
    </location>
</feature>
<keyword evidence="5" id="KW-0274">FAD</keyword>
<evidence type="ECO:0000313" key="14">
    <source>
        <dbReference type="Proteomes" id="UP001642484"/>
    </source>
</evidence>
<dbReference type="InterPro" id="IPR003097">
    <property type="entry name" value="CysJ-like_FAD-binding"/>
</dbReference>
<evidence type="ECO:0000256" key="9">
    <source>
        <dbReference type="SAM" id="MobiDB-lite"/>
    </source>
</evidence>
<feature type="region of interest" description="Disordered" evidence="9">
    <location>
        <begin position="487"/>
        <end position="509"/>
    </location>
</feature>
<dbReference type="InterPro" id="IPR036259">
    <property type="entry name" value="MFS_trans_sf"/>
</dbReference>
<feature type="transmembrane region" description="Helical" evidence="10">
    <location>
        <begin position="265"/>
        <end position="289"/>
    </location>
</feature>
<dbReference type="Pfam" id="PF07690">
    <property type="entry name" value="MFS_1"/>
    <property type="match status" value="1"/>
</dbReference>
<dbReference type="InterPro" id="IPR036396">
    <property type="entry name" value="Cyt_P450_sf"/>
</dbReference>
<keyword evidence="4" id="KW-0285">Flavoprotein</keyword>
<feature type="region of interest" description="Disordered" evidence="9">
    <location>
        <begin position="230"/>
        <end position="253"/>
    </location>
</feature>
<dbReference type="PANTHER" id="PTHR19384">
    <property type="entry name" value="NITRIC OXIDE SYNTHASE-RELATED"/>
    <property type="match status" value="1"/>
</dbReference>
<feature type="transmembrane region" description="Helical" evidence="10">
    <location>
        <begin position="312"/>
        <end position="334"/>
    </location>
</feature>
<feature type="transmembrane region" description="Helical" evidence="10">
    <location>
        <begin position="355"/>
        <end position="377"/>
    </location>
</feature>
<dbReference type="Gene3D" id="2.40.30.10">
    <property type="entry name" value="Translation factors"/>
    <property type="match status" value="1"/>
</dbReference>
<keyword evidence="6" id="KW-0521">NADP</keyword>
<dbReference type="PANTHER" id="PTHR19384:SF17">
    <property type="entry name" value="NADPH--CYTOCHROME P450 REDUCTASE"/>
    <property type="match status" value="1"/>
</dbReference>
<gene>
    <name evidence="13" type="ORF">CCMP2556_LOCUS42022</name>
</gene>
<comment type="caution">
    <text evidence="13">The sequence shown here is derived from an EMBL/GenBank/DDBJ whole genome shotgun (WGS) entry which is preliminary data.</text>
</comment>
<dbReference type="InterPro" id="IPR001709">
    <property type="entry name" value="Flavoprot_Pyr_Nucl_cyt_Rdtase"/>
</dbReference>
<dbReference type="SUPFAM" id="SSF63380">
    <property type="entry name" value="Riboflavin synthase domain-like"/>
    <property type="match status" value="1"/>
</dbReference>
<feature type="transmembrane region" description="Helical" evidence="10">
    <location>
        <begin position="412"/>
        <end position="436"/>
    </location>
</feature>
<dbReference type="InterPro" id="IPR017927">
    <property type="entry name" value="FAD-bd_FR_type"/>
</dbReference>
<dbReference type="InterPro" id="IPR029039">
    <property type="entry name" value="Flavoprotein-like_sf"/>
</dbReference>
<comment type="similarity">
    <text evidence="3">In the N-terminal section; belongs to the cytochrome P450 family.</text>
</comment>
<dbReference type="Gene3D" id="3.40.50.80">
    <property type="entry name" value="Nucleotide-binding domain of ferredoxin-NADP reductase (FNR) module"/>
    <property type="match status" value="1"/>
</dbReference>
<dbReference type="Gene3D" id="1.10.630.10">
    <property type="entry name" value="Cytochrome P450"/>
    <property type="match status" value="1"/>
</dbReference>
<comment type="cofactor">
    <cofactor evidence="2">
        <name>FAD</name>
        <dbReference type="ChEBI" id="CHEBI:57692"/>
    </cofactor>
</comment>
<evidence type="ECO:0000256" key="10">
    <source>
        <dbReference type="SAM" id="Phobius"/>
    </source>
</evidence>
<dbReference type="InterPro" id="IPR011701">
    <property type="entry name" value="MFS"/>
</dbReference>
<dbReference type="Gene3D" id="1.20.1250.20">
    <property type="entry name" value="MFS general substrate transporter like domains"/>
    <property type="match status" value="2"/>
</dbReference>
<comment type="cofactor">
    <cofactor evidence="1">
        <name>FMN</name>
        <dbReference type="ChEBI" id="CHEBI:58210"/>
    </cofactor>
</comment>
<keyword evidence="10" id="KW-1133">Transmembrane helix</keyword>
<proteinExistence type="inferred from homology"/>
<keyword evidence="10" id="KW-0472">Membrane</keyword>
<dbReference type="Pfam" id="PF00258">
    <property type="entry name" value="Flavodoxin_1"/>
    <property type="match status" value="1"/>
</dbReference>
<organism evidence="13 14">
    <name type="scientific">Durusdinium trenchii</name>
    <dbReference type="NCBI Taxonomy" id="1381693"/>
    <lineage>
        <taxon>Eukaryota</taxon>
        <taxon>Sar</taxon>
        <taxon>Alveolata</taxon>
        <taxon>Dinophyceae</taxon>
        <taxon>Suessiales</taxon>
        <taxon>Symbiodiniaceae</taxon>
        <taxon>Durusdinium</taxon>
    </lineage>
</organism>
<evidence type="ECO:0000256" key="4">
    <source>
        <dbReference type="ARBA" id="ARBA00022630"/>
    </source>
</evidence>
<dbReference type="EMBL" id="CAXAMN010024450">
    <property type="protein sequence ID" value="CAK9086778.1"/>
    <property type="molecule type" value="Genomic_DNA"/>
</dbReference>
<dbReference type="PROSITE" id="PS50902">
    <property type="entry name" value="FLAVODOXIN_LIKE"/>
    <property type="match status" value="1"/>
</dbReference>
<feature type="transmembrane region" description="Helical" evidence="10">
    <location>
        <begin position="186"/>
        <end position="208"/>
    </location>
</feature>
<dbReference type="InterPro" id="IPR001433">
    <property type="entry name" value="OxRdtase_FAD/NAD-bd"/>
</dbReference>
<feature type="transmembrane region" description="Helical" evidence="10">
    <location>
        <begin position="456"/>
        <end position="479"/>
    </location>
</feature>
<evidence type="ECO:0000256" key="2">
    <source>
        <dbReference type="ARBA" id="ARBA00001974"/>
    </source>
</evidence>
<evidence type="ECO:0000259" key="12">
    <source>
        <dbReference type="PROSITE" id="PS51384"/>
    </source>
</evidence>
<dbReference type="InterPro" id="IPR039261">
    <property type="entry name" value="FNR_nucleotide-bd"/>
</dbReference>
<dbReference type="InterPro" id="IPR008254">
    <property type="entry name" value="Flavodoxin/NO_synth"/>
</dbReference>
<evidence type="ECO:0000256" key="1">
    <source>
        <dbReference type="ARBA" id="ARBA00001917"/>
    </source>
</evidence>
<evidence type="ECO:0000256" key="6">
    <source>
        <dbReference type="ARBA" id="ARBA00022857"/>
    </source>
</evidence>
<evidence type="ECO:0000256" key="7">
    <source>
        <dbReference type="ARBA" id="ARBA00023002"/>
    </source>
</evidence>
<feature type="transmembrane region" description="Helical" evidence="10">
    <location>
        <begin position="88"/>
        <end position="109"/>
    </location>
</feature>
<dbReference type="Pfam" id="PF00667">
    <property type="entry name" value="FAD_binding_1"/>
    <property type="match status" value="1"/>
</dbReference>
<feature type="transmembrane region" description="Helical" evidence="10">
    <location>
        <begin position="64"/>
        <end position="81"/>
    </location>
</feature>
<dbReference type="InterPro" id="IPR017938">
    <property type="entry name" value="Riboflavin_synthase-like_b-brl"/>
</dbReference>
<keyword evidence="10" id="KW-0812">Transmembrane</keyword>
<name>A0ABP0QFG4_9DINO</name>
<dbReference type="SUPFAM" id="SSF52218">
    <property type="entry name" value="Flavoproteins"/>
    <property type="match status" value="1"/>
</dbReference>
<dbReference type="SUPFAM" id="SSF103473">
    <property type="entry name" value="MFS general substrate transporter"/>
    <property type="match status" value="1"/>
</dbReference>
<feature type="domain" description="FAD-binding FR-type" evidence="12">
    <location>
        <begin position="1204"/>
        <end position="1468"/>
    </location>
</feature>
<dbReference type="CDD" id="cd06174">
    <property type="entry name" value="MFS"/>
    <property type="match status" value="1"/>
</dbReference>
<keyword evidence="7" id="KW-0560">Oxidoreductase</keyword>
<dbReference type="PROSITE" id="PS51384">
    <property type="entry name" value="FAD_FR"/>
    <property type="match status" value="1"/>
</dbReference>
<dbReference type="InterPro" id="IPR001128">
    <property type="entry name" value="Cyt_P450"/>
</dbReference>
<dbReference type="Gene3D" id="1.20.990.10">
    <property type="entry name" value="NADPH-cytochrome p450 Reductase, Chain A, domain 3"/>
    <property type="match status" value="1"/>
</dbReference>
<dbReference type="InterPro" id="IPR023173">
    <property type="entry name" value="NADPH_Cyt_P450_Rdtase_alpha"/>
</dbReference>
<dbReference type="SUPFAM" id="SSF52343">
    <property type="entry name" value="Ferredoxin reductase-like, C-terminal NADP-linked domain"/>
    <property type="match status" value="1"/>
</dbReference>
<dbReference type="EC" id="1.6.2.4" evidence="8"/>
<protein>
    <recommendedName>
        <fullName evidence="8">NADPH--hemoprotein reductase</fullName>
        <ecNumber evidence="8">1.6.2.4</ecNumber>
    </recommendedName>
</protein>
<evidence type="ECO:0000256" key="3">
    <source>
        <dbReference type="ARBA" id="ARBA00010018"/>
    </source>
</evidence>
<reference evidence="13 14" key="1">
    <citation type="submission" date="2024-02" db="EMBL/GenBank/DDBJ databases">
        <authorList>
            <person name="Chen Y."/>
            <person name="Shah S."/>
            <person name="Dougan E. K."/>
            <person name="Thang M."/>
            <person name="Chan C."/>
        </authorList>
    </citation>
    <scope>NUCLEOTIDE SEQUENCE [LARGE SCALE GENOMIC DNA]</scope>
</reference>